<dbReference type="Gene3D" id="3.30.70.270">
    <property type="match status" value="1"/>
</dbReference>
<dbReference type="NCBIfam" id="TIGR00229">
    <property type="entry name" value="sensory_box"/>
    <property type="match status" value="1"/>
</dbReference>
<dbReference type="InterPro" id="IPR000700">
    <property type="entry name" value="PAS-assoc_C"/>
</dbReference>
<reference evidence="6 7" key="1">
    <citation type="submission" date="2023-11" db="EMBL/GenBank/DDBJ databases">
        <authorList>
            <person name="Ouyang M.-Y."/>
        </authorList>
    </citation>
    <scope>NUCLEOTIDE SEQUENCE [LARGE SCALE GENOMIC DNA]</scope>
    <source>
        <strain evidence="6 7">OY6</strain>
    </source>
</reference>
<proteinExistence type="predicted"/>
<sequence>MKNLKTSYARSLIEASLDPLVTISAEGKIMDVNSATEKVTGVPRQQLIGSDFSTYFTDPQKARDGYRLAFSQGKVTDYPLAICHTSGQITEVMYNASVYRDDKGDVAGIFAAARDVTALKKAQTELEAAILHMQLIREMTDLLQSCQKMDEAYPIIKAALVRLFADSVGGLYMLDAASNSLVLADAWGCGESELEAVFTPDECWGMRRGCIHMARVGQSINPVCSHVKPGTSPYLCIPLLAHSRALGLIYIEHRFTSGHPEDIQRELSIAEAAADSARLALANLSLREELHELSIRDPLTGLFNRRFLEEVLDRELLRMSRCGKMLAVAMVDIDHFKIFNDNYGHDAGDEVLKKTAQLMNGFREGSDMVCRFGGEEFVVVTTEIQPDKILQRLDALRVAIESLSLKFGNHQLPQVTVSIGVAIYPVHGGNRLDLLTRADQALYVAKEAGRNRLVVADEEADPG</sequence>
<feature type="domain" description="PAC" evidence="4">
    <location>
        <begin position="76"/>
        <end position="128"/>
    </location>
</feature>
<dbReference type="CDD" id="cd01949">
    <property type="entry name" value="GGDEF"/>
    <property type="match status" value="1"/>
</dbReference>
<dbReference type="EMBL" id="JAXARY010000024">
    <property type="protein sequence ID" value="MDX8129657.1"/>
    <property type="molecule type" value="Genomic_DNA"/>
</dbReference>
<evidence type="ECO:0000259" key="4">
    <source>
        <dbReference type="PROSITE" id="PS50113"/>
    </source>
</evidence>
<comment type="caution">
    <text evidence="6">The sequence shown here is derived from an EMBL/GenBank/DDBJ whole genome shotgun (WGS) entry which is preliminary data.</text>
</comment>
<dbReference type="InterPro" id="IPR043128">
    <property type="entry name" value="Rev_trsase/Diguanyl_cyclase"/>
</dbReference>
<comment type="catalytic activity">
    <reaction evidence="2">
        <text>2 GTP = 3',3'-c-di-GMP + 2 diphosphate</text>
        <dbReference type="Rhea" id="RHEA:24898"/>
        <dbReference type="ChEBI" id="CHEBI:33019"/>
        <dbReference type="ChEBI" id="CHEBI:37565"/>
        <dbReference type="ChEBI" id="CHEBI:58805"/>
        <dbReference type="EC" id="2.7.7.65"/>
    </reaction>
</comment>
<dbReference type="InterPro" id="IPR000014">
    <property type="entry name" value="PAS"/>
</dbReference>
<evidence type="ECO:0000256" key="1">
    <source>
        <dbReference type="ARBA" id="ARBA00012528"/>
    </source>
</evidence>
<accession>A0ABU4ULD7</accession>
<keyword evidence="6" id="KW-0808">Transferase</keyword>
<evidence type="ECO:0000259" key="5">
    <source>
        <dbReference type="PROSITE" id="PS50887"/>
    </source>
</evidence>
<dbReference type="PANTHER" id="PTHR45138">
    <property type="entry name" value="REGULATORY COMPONENTS OF SENSORY TRANSDUCTION SYSTEM"/>
    <property type="match status" value="1"/>
</dbReference>
<feature type="domain" description="PAS" evidence="3">
    <location>
        <begin position="5"/>
        <end position="60"/>
    </location>
</feature>
<evidence type="ECO:0000256" key="2">
    <source>
        <dbReference type="ARBA" id="ARBA00034247"/>
    </source>
</evidence>
<dbReference type="Pfam" id="PF00990">
    <property type="entry name" value="GGDEF"/>
    <property type="match status" value="1"/>
</dbReference>
<dbReference type="PROSITE" id="PS50113">
    <property type="entry name" value="PAC"/>
    <property type="match status" value="1"/>
</dbReference>
<organism evidence="6 7">
    <name type="scientific">Methylomonas defluvii</name>
    <dbReference type="NCBI Taxonomy" id="3045149"/>
    <lineage>
        <taxon>Bacteria</taxon>
        <taxon>Pseudomonadati</taxon>
        <taxon>Pseudomonadota</taxon>
        <taxon>Gammaproteobacteria</taxon>
        <taxon>Methylococcales</taxon>
        <taxon>Methylococcaceae</taxon>
        <taxon>Methylomonas</taxon>
    </lineage>
</organism>
<dbReference type="InterPro" id="IPR029016">
    <property type="entry name" value="GAF-like_dom_sf"/>
</dbReference>
<protein>
    <recommendedName>
        <fullName evidence="1">diguanylate cyclase</fullName>
        <ecNumber evidence="1">2.7.7.65</ecNumber>
    </recommendedName>
</protein>
<evidence type="ECO:0000313" key="6">
    <source>
        <dbReference type="EMBL" id="MDX8129657.1"/>
    </source>
</evidence>
<dbReference type="CDD" id="cd00130">
    <property type="entry name" value="PAS"/>
    <property type="match status" value="1"/>
</dbReference>
<dbReference type="InterPro" id="IPR029787">
    <property type="entry name" value="Nucleotide_cyclase"/>
</dbReference>
<dbReference type="Gene3D" id="3.30.450.20">
    <property type="entry name" value="PAS domain"/>
    <property type="match status" value="1"/>
</dbReference>
<dbReference type="InterPro" id="IPR035965">
    <property type="entry name" value="PAS-like_dom_sf"/>
</dbReference>
<dbReference type="Proteomes" id="UP001284537">
    <property type="component" value="Unassembled WGS sequence"/>
</dbReference>
<gene>
    <name evidence="6" type="ORF">QLH52_20345</name>
</gene>
<dbReference type="PROSITE" id="PS50887">
    <property type="entry name" value="GGDEF"/>
    <property type="match status" value="1"/>
</dbReference>
<dbReference type="Gene3D" id="3.30.450.40">
    <property type="match status" value="1"/>
</dbReference>
<dbReference type="InterPro" id="IPR050469">
    <property type="entry name" value="Diguanylate_Cyclase"/>
</dbReference>
<dbReference type="SUPFAM" id="SSF55073">
    <property type="entry name" value="Nucleotide cyclase"/>
    <property type="match status" value="1"/>
</dbReference>
<dbReference type="NCBIfam" id="TIGR00254">
    <property type="entry name" value="GGDEF"/>
    <property type="match status" value="1"/>
</dbReference>
<dbReference type="RefSeq" id="WP_319962754.1">
    <property type="nucleotide sequence ID" value="NZ_JAXARY010000024.1"/>
</dbReference>
<dbReference type="SMART" id="SM00267">
    <property type="entry name" value="GGDEF"/>
    <property type="match status" value="1"/>
</dbReference>
<dbReference type="GO" id="GO:0052621">
    <property type="term" value="F:diguanylate cyclase activity"/>
    <property type="evidence" value="ECO:0007669"/>
    <property type="project" value="UniProtKB-EC"/>
</dbReference>
<name>A0ABU4ULD7_9GAMM</name>
<dbReference type="PROSITE" id="PS50112">
    <property type="entry name" value="PAS"/>
    <property type="match status" value="1"/>
</dbReference>
<dbReference type="SUPFAM" id="SSF55781">
    <property type="entry name" value="GAF domain-like"/>
    <property type="match status" value="1"/>
</dbReference>
<dbReference type="SUPFAM" id="SSF55785">
    <property type="entry name" value="PYP-like sensor domain (PAS domain)"/>
    <property type="match status" value="1"/>
</dbReference>
<evidence type="ECO:0000313" key="7">
    <source>
        <dbReference type="Proteomes" id="UP001284537"/>
    </source>
</evidence>
<dbReference type="EC" id="2.7.7.65" evidence="1"/>
<dbReference type="InterPro" id="IPR000160">
    <property type="entry name" value="GGDEF_dom"/>
</dbReference>
<keyword evidence="6" id="KW-0548">Nucleotidyltransferase</keyword>
<evidence type="ECO:0000259" key="3">
    <source>
        <dbReference type="PROSITE" id="PS50112"/>
    </source>
</evidence>
<dbReference type="SMART" id="SM00091">
    <property type="entry name" value="PAS"/>
    <property type="match status" value="1"/>
</dbReference>
<feature type="domain" description="GGDEF" evidence="5">
    <location>
        <begin position="324"/>
        <end position="458"/>
    </location>
</feature>
<dbReference type="PANTHER" id="PTHR45138:SF9">
    <property type="entry name" value="DIGUANYLATE CYCLASE DGCM-RELATED"/>
    <property type="match status" value="1"/>
</dbReference>
<dbReference type="Pfam" id="PF13426">
    <property type="entry name" value="PAS_9"/>
    <property type="match status" value="1"/>
</dbReference>
<keyword evidence="7" id="KW-1185">Reference proteome</keyword>